<protein>
    <submittedName>
        <fullName evidence="1">Uncharacterized protein</fullName>
    </submittedName>
</protein>
<dbReference type="EMBL" id="JAMXLT020000007">
    <property type="protein sequence ID" value="MDW8548375.1"/>
    <property type="molecule type" value="Genomic_DNA"/>
</dbReference>
<accession>A0ABU4JFB9</accession>
<gene>
    <name evidence="1" type="ORF">NG800_005605</name>
</gene>
<dbReference type="Proteomes" id="UP001204439">
    <property type="component" value="Unassembled WGS sequence"/>
</dbReference>
<dbReference type="RefSeq" id="WP_063970006.1">
    <property type="nucleotide sequence ID" value="NZ_JAMXLT020000007.1"/>
</dbReference>
<sequence>MDKVKTTPCKWAEREMGNEGSGFWVIAEYKDLVLYYNDIEDGFNISHFEKHGEIDEYHVEQDELYFAILKLLKL</sequence>
<evidence type="ECO:0000313" key="2">
    <source>
        <dbReference type="Proteomes" id="UP001204439"/>
    </source>
</evidence>
<organism evidence="1 2">
    <name type="scientific">Epilithonimonas ginsengisoli</name>
    <dbReference type="NCBI Taxonomy" id="1245592"/>
    <lineage>
        <taxon>Bacteria</taxon>
        <taxon>Pseudomonadati</taxon>
        <taxon>Bacteroidota</taxon>
        <taxon>Flavobacteriia</taxon>
        <taxon>Flavobacteriales</taxon>
        <taxon>Weeksellaceae</taxon>
        <taxon>Chryseobacterium group</taxon>
        <taxon>Epilithonimonas</taxon>
    </lineage>
</organism>
<comment type="caution">
    <text evidence="1">The sequence shown here is derived from an EMBL/GenBank/DDBJ whole genome shotgun (WGS) entry which is preliminary data.</text>
</comment>
<keyword evidence="2" id="KW-1185">Reference proteome</keyword>
<reference evidence="1 2" key="1">
    <citation type="submission" date="2023-11" db="EMBL/GenBank/DDBJ databases">
        <title>First isolation, identification, and characterization of non-pathogenic Epilithonimonas ginsengisoli isolated from diseased farmed rainbow trout (Oncorhynchus mykiss) in Chile.</title>
        <authorList>
            <person name="Miranda C.D."/>
            <person name="Irgang R."/>
            <person name="Concha C."/>
            <person name="Rojas R."/>
            <person name="Avendano R."/>
        </authorList>
    </citation>
    <scope>NUCLEOTIDE SEQUENCE [LARGE SCALE GENOMIC DNA]</scope>
    <source>
        <strain evidence="1 2">FP99</strain>
    </source>
</reference>
<name>A0ABU4JFB9_9FLAO</name>
<proteinExistence type="predicted"/>
<evidence type="ECO:0000313" key="1">
    <source>
        <dbReference type="EMBL" id="MDW8548375.1"/>
    </source>
</evidence>